<name>A0A7W6KHG0_9HYPH</name>
<dbReference type="InterPro" id="IPR023298">
    <property type="entry name" value="ATPase_P-typ_TM_dom_sf"/>
</dbReference>
<comment type="subcellular location">
    <subcellularLocation>
        <location evidence="10">Cell membrane</location>
    </subcellularLocation>
    <subcellularLocation>
        <location evidence="1">Membrane</location>
    </subcellularLocation>
</comment>
<sequence length="625" mass="64631">MMSREQMRRLLVAFPLVGLTTGLVARYAGYSDLSVAAWFAATLPVLAFLIVDAVASLKRGEFGIDLLAALSMSGALAFGETLAASIVALMYAGGSYLDVLADRRARREMTALLARAPRTALRYRNGRTEEVPVGTILPGDRLMIRRGDVIPADGELLSGSAVLDQSALTGEAEPVRQSSGGSLLSGATNVGNAFDMTARRAAAESTYAGIVRLVERAQAAKAPMARLADRYALFFLAATLLGVAATWWLTGDPLRVVAVLVVATPCPLILAVPVAMMSGVSCAARRGILLKGGKVIEAIASARSVVLDKTGTLTVGRPGLTAIHVSDDYGEDELLQLAASLDLACKHPMASALVSNAKTRGLSLSQPEKVVETPGEGVEGVVEGRRVVVGGRHFIETHCRGGGGLPRGQRRAVAAGTSVVNVLVDGKFAGEIHFSDRVRAGARAVFDTLRANGVENILLATGDAGAAARHMAAGLGFDRVLSDLTSDQKVLTVLSERKNGPVMMVGDGVNDAPALAAADVGVAMGARGSAASIEAADAVLLLDDLGLLVPVFAIARRTMRIAYQSMIAGITLSVVAMGFAAAGHLDPVAGALLQEAIDLAVVLNALRALSFGLAGAEGDGATSRR</sequence>
<dbReference type="NCBIfam" id="TIGR01494">
    <property type="entry name" value="ATPase_P-type"/>
    <property type="match status" value="1"/>
</dbReference>
<dbReference type="GO" id="GO:0015086">
    <property type="term" value="F:cadmium ion transmembrane transporter activity"/>
    <property type="evidence" value="ECO:0007669"/>
    <property type="project" value="TreeGrafter"/>
</dbReference>
<protein>
    <recommendedName>
        <fullName evidence="8">P-type Zn(2+) transporter</fullName>
        <ecNumber evidence="8">7.2.2.12</ecNumber>
    </recommendedName>
</protein>
<proteinExistence type="inferred from homology"/>
<comment type="caution">
    <text evidence="12">The sequence shown here is derived from an EMBL/GenBank/DDBJ whole genome shotgun (WGS) entry which is preliminary data.</text>
</comment>
<dbReference type="GO" id="GO:0005524">
    <property type="term" value="F:ATP binding"/>
    <property type="evidence" value="ECO:0007669"/>
    <property type="project" value="UniProtKB-UniRule"/>
</dbReference>
<evidence type="ECO:0000256" key="7">
    <source>
        <dbReference type="ARBA" id="ARBA00023136"/>
    </source>
</evidence>
<reference evidence="12 13" key="1">
    <citation type="submission" date="2020-08" db="EMBL/GenBank/DDBJ databases">
        <title>Genomic Encyclopedia of Type Strains, Phase IV (KMG-IV): sequencing the most valuable type-strain genomes for metagenomic binning, comparative biology and taxonomic classification.</title>
        <authorList>
            <person name="Goeker M."/>
        </authorList>
    </citation>
    <scope>NUCLEOTIDE SEQUENCE [LARGE SCALE GENOMIC DNA]</scope>
    <source>
        <strain evidence="12 13">DSM 28101</strain>
    </source>
</reference>
<gene>
    <name evidence="12" type="ORF">GGR30_000169</name>
</gene>
<dbReference type="Pfam" id="PF00702">
    <property type="entry name" value="Hydrolase"/>
    <property type="match status" value="1"/>
</dbReference>
<dbReference type="InterPro" id="IPR001757">
    <property type="entry name" value="P_typ_ATPase"/>
</dbReference>
<dbReference type="SFLD" id="SFLDS00003">
    <property type="entry name" value="Haloacid_Dehalogenase"/>
    <property type="match status" value="1"/>
</dbReference>
<dbReference type="GO" id="GO:0005886">
    <property type="term" value="C:plasma membrane"/>
    <property type="evidence" value="ECO:0007669"/>
    <property type="project" value="UniProtKB-SubCell"/>
</dbReference>
<dbReference type="GO" id="GO:0016463">
    <property type="term" value="F:P-type zinc transporter activity"/>
    <property type="evidence" value="ECO:0007669"/>
    <property type="project" value="UniProtKB-EC"/>
</dbReference>
<keyword evidence="6 10" id="KW-1133">Transmembrane helix</keyword>
<feature type="domain" description="P-type ATPase A" evidence="11">
    <location>
        <begin position="116"/>
        <end position="215"/>
    </location>
</feature>
<evidence type="ECO:0000256" key="6">
    <source>
        <dbReference type="ARBA" id="ARBA00022989"/>
    </source>
</evidence>
<dbReference type="SUPFAM" id="SSF81653">
    <property type="entry name" value="Calcium ATPase, transduction domain A"/>
    <property type="match status" value="1"/>
</dbReference>
<dbReference type="Gene3D" id="3.40.50.1000">
    <property type="entry name" value="HAD superfamily/HAD-like"/>
    <property type="match status" value="1"/>
</dbReference>
<evidence type="ECO:0000256" key="8">
    <source>
        <dbReference type="ARBA" id="ARBA00039097"/>
    </source>
</evidence>
<dbReference type="InterPro" id="IPR008250">
    <property type="entry name" value="ATPase_P-typ_transduc_dom_A_sf"/>
</dbReference>
<evidence type="ECO:0000259" key="11">
    <source>
        <dbReference type="Pfam" id="PF00122"/>
    </source>
</evidence>
<evidence type="ECO:0000256" key="9">
    <source>
        <dbReference type="ARBA" id="ARBA00047308"/>
    </source>
</evidence>
<dbReference type="PRINTS" id="PR00119">
    <property type="entry name" value="CATATPASE"/>
</dbReference>
<keyword evidence="3 10" id="KW-0812">Transmembrane</keyword>
<evidence type="ECO:0000256" key="2">
    <source>
        <dbReference type="ARBA" id="ARBA00006024"/>
    </source>
</evidence>
<keyword evidence="7 10" id="KW-0472">Membrane</keyword>
<evidence type="ECO:0000256" key="10">
    <source>
        <dbReference type="RuleBase" id="RU362081"/>
    </source>
</evidence>
<keyword evidence="5" id="KW-1278">Translocase</keyword>
<dbReference type="Proteomes" id="UP000530571">
    <property type="component" value="Unassembled WGS sequence"/>
</dbReference>
<keyword evidence="10" id="KW-0067">ATP-binding</keyword>
<feature type="transmembrane region" description="Helical" evidence="10">
    <location>
        <begin position="35"/>
        <end position="55"/>
    </location>
</feature>
<keyword evidence="10" id="KW-0547">Nucleotide-binding</keyword>
<dbReference type="SFLD" id="SFLDF00027">
    <property type="entry name" value="p-type_atpase"/>
    <property type="match status" value="1"/>
</dbReference>
<dbReference type="EMBL" id="JACIDZ010000001">
    <property type="protein sequence ID" value="MBB4120274.1"/>
    <property type="molecule type" value="Genomic_DNA"/>
</dbReference>
<dbReference type="SUPFAM" id="SSF56784">
    <property type="entry name" value="HAD-like"/>
    <property type="match status" value="1"/>
</dbReference>
<dbReference type="EC" id="7.2.2.12" evidence="8"/>
<keyword evidence="4 10" id="KW-0479">Metal-binding</keyword>
<dbReference type="AlphaFoldDB" id="A0A7W6KHG0"/>
<evidence type="ECO:0000256" key="5">
    <source>
        <dbReference type="ARBA" id="ARBA00022967"/>
    </source>
</evidence>
<dbReference type="PANTHER" id="PTHR48085:SF5">
    <property type="entry name" value="CADMIUM_ZINC-TRANSPORTING ATPASE HMA4-RELATED"/>
    <property type="match status" value="1"/>
</dbReference>
<dbReference type="Gene3D" id="2.70.150.10">
    <property type="entry name" value="Calcium-transporting ATPase, cytoplasmic transduction domain A"/>
    <property type="match status" value="1"/>
</dbReference>
<feature type="transmembrane region" description="Helical" evidence="10">
    <location>
        <begin position="231"/>
        <end position="250"/>
    </location>
</feature>
<evidence type="ECO:0000313" key="13">
    <source>
        <dbReference type="Proteomes" id="UP000530571"/>
    </source>
</evidence>
<feature type="transmembrane region" description="Helical" evidence="10">
    <location>
        <begin position="84"/>
        <end position="101"/>
    </location>
</feature>
<dbReference type="GO" id="GO:0016887">
    <property type="term" value="F:ATP hydrolysis activity"/>
    <property type="evidence" value="ECO:0007669"/>
    <property type="project" value="InterPro"/>
</dbReference>
<evidence type="ECO:0000256" key="4">
    <source>
        <dbReference type="ARBA" id="ARBA00022723"/>
    </source>
</evidence>
<dbReference type="SUPFAM" id="SSF81665">
    <property type="entry name" value="Calcium ATPase, transmembrane domain M"/>
    <property type="match status" value="1"/>
</dbReference>
<dbReference type="PROSITE" id="PS00154">
    <property type="entry name" value="ATPASE_E1_E2"/>
    <property type="match status" value="1"/>
</dbReference>
<dbReference type="InterPro" id="IPR044492">
    <property type="entry name" value="P_typ_ATPase_HD_dom"/>
</dbReference>
<dbReference type="InterPro" id="IPR059000">
    <property type="entry name" value="ATPase_P-type_domA"/>
</dbReference>
<comment type="similarity">
    <text evidence="2 10">Belongs to the cation transport ATPase (P-type) (TC 3.A.3) family. Type IB subfamily.</text>
</comment>
<dbReference type="Gene3D" id="3.40.1110.10">
    <property type="entry name" value="Calcium-transporting ATPase, cytoplasmic domain N"/>
    <property type="match status" value="1"/>
</dbReference>
<dbReference type="InterPro" id="IPR036412">
    <property type="entry name" value="HAD-like_sf"/>
</dbReference>
<dbReference type="RefSeq" id="WP_183481251.1">
    <property type="nucleotide sequence ID" value="NZ_JACIDZ010000001.1"/>
</dbReference>
<comment type="catalytic activity">
    <reaction evidence="9">
        <text>Zn(2+)(in) + ATP + H2O = Zn(2+)(out) + ADP + phosphate + H(+)</text>
        <dbReference type="Rhea" id="RHEA:20621"/>
        <dbReference type="ChEBI" id="CHEBI:15377"/>
        <dbReference type="ChEBI" id="CHEBI:15378"/>
        <dbReference type="ChEBI" id="CHEBI:29105"/>
        <dbReference type="ChEBI" id="CHEBI:30616"/>
        <dbReference type="ChEBI" id="CHEBI:43474"/>
        <dbReference type="ChEBI" id="CHEBI:456216"/>
        <dbReference type="EC" id="7.2.2.12"/>
    </reaction>
</comment>
<dbReference type="NCBIfam" id="TIGR01525">
    <property type="entry name" value="ATPase-IB_hvy"/>
    <property type="match status" value="1"/>
</dbReference>
<organism evidence="12 13">
    <name type="scientific">Martelella radicis</name>
    <dbReference type="NCBI Taxonomy" id="1397476"/>
    <lineage>
        <taxon>Bacteria</taxon>
        <taxon>Pseudomonadati</taxon>
        <taxon>Pseudomonadota</taxon>
        <taxon>Alphaproteobacteria</taxon>
        <taxon>Hyphomicrobiales</taxon>
        <taxon>Aurantimonadaceae</taxon>
        <taxon>Martelella</taxon>
    </lineage>
</organism>
<feature type="transmembrane region" description="Helical" evidence="10">
    <location>
        <begin position="256"/>
        <end position="276"/>
    </location>
</feature>
<dbReference type="PANTHER" id="PTHR48085">
    <property type="entry name" value="CADMIUM/ZINC-TRANSPORTING ATPASE HMA2-RELATED"/>
    <property type="match status" value="1"/>
</dbReference>
<evidence type="ECO:0000313" key="12">
    <source>
        <dbReference type="EMBL" id="MBB4120274.1"/>
    </source>
</evidence>
<dbReference type="InterPro" id="IPR027256">
    <property type="entry name" value="P-typ_ATPase_IB"/>
</dbReference>
<dbReference type="InterPro" id="IPR023299">
    <property type="entry name" value="ATPase_P-typ_cyto_dom_N"/>
</dbReference>
<dbReference type="InterPro" id="IPR018303">
    <property type="entry name" value="ATPase_P-typ_P_site"/>
</dbReference>
<feature type="transmembrane region" description="Helical" evidence="10">
    <location>
        <begin position="566"/>
        <end position="585"/>
    </location>
</feature>
<evidence type="ECO:0000256" key="3">
    <source>
        <dbReference type="ARBA" id="ARBA00022692"/>
    </source>
</evidence>
<dbReference type="GO" id="GO:0046872">
    <property type="term" value="F:metal ion binding"/>
    <property type="evidence" value="ECO:0007669"/>
    <property type="project" value="UniProtKB-KW"/>
</dbReference>
<dbReference type="SFLD" id="SFLDG00002">
    <property type="entry name" value="C1.7:_P-type_atpase_like"/>
    <property type="match status" value="1"/>
</dbReference>
<accession>A0A7W6KHG0</accession>
<evidence type="ECO:0000256" key="1">
    <source>
        <dbReference type="ARBA" id="ARBA00004370"/>
    </source>
</evidence>
<dbReference type="Pfam" id="PF00122">
    <property type="entry name" value="E1-E2_ATPase"/>
    <property type="match status" value="1"/>
</dbReference>
<dbReference type="InterPro" id="IPR051014">
    <property type="entry name" value="Cation_Transport_ATPase_IB"/>
</dbReference>
<keyword evidence="10" id="KW-1003">Cell membrane</keyword>
<dbReference type="InterPro" id="IPR023214">
    <property type="entry name" value="HAD_sf"/>
</dbReference>
<keyword evidence="13" id="KW-1185">Reference proteome</keyword>